<dbReference type="EMBL" id="SRYD01000081">
    <property type="protein sequence ID" value="TGY68975.1"/>
    <property type="molecule type" value="Genomic_DNA"/>
</dbReference>
<dbReference type="RefSeq" id="WP_135993941.1">
    <property type="nucleotide sequence ID" value="NZ_CAORQA010000060.1"/>
</dbReference>
<evidence type="ECO:0000313" key="1">
    <source>
        <dbReference type="EMBL" id="TGY68975.1"/>
    </source>
</evidence>
<dbReference type="InterPro" id="IPR021505">
    <property type="entry name" value="Phage_B3_Orf6"/>
</dbReference>
<accession>A0A4S2FJ88</accession>
<sequence length="219" mass="24598">MTTEMVEMTPQERAEYEAFKAEQAKRREAEQRKAARDTYATMVDSEVAAAIPLLRETSENLKSVKDRIYGDFDAILKMKSEITGVATDEQSSHTFTTSDGKYRLILGVNCIDGYRDTVEDGIAMVKGYLESLARDTATEALVAAVLKLLSRDGQGNIKASRVLQLRKMAEGSGDERFIEGVRIIEESYQPTVSKRYIRAQYKDEKGAWKYIPLGMTDVD</sequence>
<evidence type="ECO:0000313" key="2">
    <source>
        <dbReference type="Proteomes" id="UP000306630"/>
    </source>
</evidence>
<dbReference type="Proteomes" id="UP000306630">
    <property type="component" value="Unassembled WGS sequence"/>
</dbReference>
<comment type="caution">
    <text evidence="1">The sequence shown here is derived from an EMBL/GenBank/DDBJ whole genome shotgun (WGS) entry which is preliminary data.</text>
</comment>
<dbReference type="AlphaFoldDB" id="A0A4S2FJ88"/>
<organism evidence="1 2">
    <name type="scientific">Muribaculum intestinale</name>
    <dbReference type="NCBI Taxonomy" id="1796646"/>
    <lineage>
        <taxon>Bacteria</taxon>
        <taxon>Pseudomonadati</taxon>
        <taxon>Bacteroidota</taxon>
        <taxon>Bacteroidia</taxon>
        <taxon>Bacteroidales</taxon>
        <taxon>Muribaculaceae</taxon>
        <taxon>Muribaculum</taxon>
    </lineage>
</organism>
<protein>
    <submittedName>
        <fullName evidence="1">DUF3164 family protein</fullName>
    </submittedName>
</protein>
<name>A0A4S2FJ88_9BACT</name>
<dbReference type="Pfam" id="PF11363">
    <property type="entry name" value="DUF3164"/>
    <property type="match status" value="1"/>
</dbReference>
<gene>
    <name evidence="1" type="ORF">E5333_14350</name>
</gene>
<reference evidence="1 2" key="1">
    <citation type="submission" date="2019-04" db="EMBL/GenBank/DDBJ databases">
        <title>Microbes associate with the intestines of laboratory mice.</title>
        <authorList>
            <person name="Navarre W."/>
            <person name="Wong E."/>
            <person name="Huang K."/>
            <person name="Tropini C."/>
            <person name="Ng K."/>
            <person name="Yu B."/>
        </authorList>
    </citation>
    <scope>NUCLEOTIDE SEQUENCE [LARGE SCALE GENOMIC DNA]</scope>
    <source>
        <strain evidence="1 2">NM06_A21</strain>
    </source>
</reference>
<proteinExistence type="predicted"/>